<proteinExistence type="predicted"/>
<dbReference type="EMBL" id="AP018216">
    <property type="protein sequence ID" value="BAY67776.1"/>
    <property type="molecule type" value="Genomic_DNA"/>
</dbReference>
<dbReference type="AlphaFoldDB" id="A0A1Z4KFK2"/>
<keyword evidence="2" id="KW-0808">Transferase</keyword>
<accession>A0A1Z4KFK2</accession>
<dbReference type="PANTHER" id="PTHR43619">
    <property type="entry name" value="S-ADENOSYL-L-METHIONINE-DEPENDENT METHYLTRANSFERASE YKTD-RELATED"/>
    <property type="match status" value="1"/>
</dbReference>
<evidence type="ECO:0000256" key="1">
    <source>
        <dbReference type="ARBA" id="ARBA00022603"/>
    </source>
</evidence>
<gene>
    <name evidence="3" type="ORF">NIES23_05580</name>
</gene>
<dbReference type="Gene3D" id="3.40.50.150">
    <property type="entry name" value="Vaccinia Virus protein VP39"/>
    <property type="match status" value="1"/>
</dbReference>
<dbReference type="InterPro" id="IPR016874">
    <property type="entry name" value="TcmP-like"/>
</dbReference>
<dbReference type="Proteomes" id="UP000217507">
    <property type="component" value="Chromosome"/>
</dbReference>
<keyword evidence="1" id="KW-0489">Methyltransferase</keyword>
<organism evidence="3 4">
    <name type="scientific">Trichormus variabilis NIES-23</name>
    <dbReference type="NCBI Taxonomy" id="1973479"/>
    <lineage>
        <taxon>Bacteria</taxon>
        <taxon>Bacillati</taxon>
        <taxon>Cyanobacteriota</taxon>
        <taxon>Cyanophyceae</taxon>
        <taxon>Nostocales</taxon>
        <taxon>Nostocaceae</taxon>
        <taxon>Trichormus</taxon>
    </lineage>
</organism>
<evidence type="ECO:0000313" key="3">
    <source>
        <dbReference type="EMBL" id="BAY67776.1"/>
    </source>
</evidence>
<dbReference type="SUPFAM" id="SSF53335">
    <property type="entry name" value="S-adenosyl-L-methionine-dependent methyltransferases"/>
    <property type="match status" value="1"/>
</dbReference>
<name>A0A1Z4KFK2_ANAVA</name>
<evidence type="ECO:0000256" key="2">
    <source>
        <dbReference type="ARBA" id="ARBA00022679"/>
    </source>
</evidence>
<dbReference type="InterPro" id="IPR007213">
    <property type="entry name" value="Ppm1/Ppm2/Tcmp"/>
</dbReference>
<dbReference type="Pfam" id="PF04072">
    <property type="entry name" value="LCM"/>
    <property type="match status" value="1"/>
</dbReference>
<sequence>MNTQKESTTKLVGVPETLMITLYGRYVEQEFSDCILEDKKAVEIVGKVDYDFSKYSSSWSSQLGVVIRAKNIDEILRQFLITHPQATVINLGGGLCTRFFRVDNGEMNWYEIDFPEVIDLKRKLISESDRYHLIGSSILESSWISQITPATNQPLFIIMEGVSMYLSEEENQSVFRKIKTMLAPKFISVEMVFDVLDKKGVANTKKHETVSKTDADFKWGLDNFHEIEAWDLSIQLKKEICYLPQFVNYPHRLKPFWLKYISFMLVPLFKNRCRILHINLTPGSPLS</sequence>
<dbReference type="GO" id="GO:0008168">
    <property type="term" value="F:methyltransferase activity"/>
    <property type="evidence" value="ECO:0007669"/>
    <property type="project" value="UniProtKB-KW"/>
</dbReference>
<dbReference type="InterPro" id="IPR029063">
    <property type="entry name" value="SAM-dependent_MTases_sf"/>
</dbReference>
<evidence type="ECO:0000313" key="4">
    <source>
        <dbReference type="Proteomes" id="UP000217507"/>
    </source>
</evidence>
<reference evidence="3 4" key="1">
    <citation type="submission" date="2017-06" db="EMBL/GenBank/DDBJ databases">
        <title>Genome sequencing of cyanobaciteial culture collection at National Institute for Environmental Studies (NIES).</title>
        <authorList>
            <person name="Hirose Y."/>
            <person name="Shimura Y."/>
            <person name="Fujisawa T."/>
            <person name="Nakamura Y."/>
            <person name="Kawachi M."/>
        </authorList>
    </citation>
    <scope>NUCLEOTIDE SEQUENCE [LARGE SCALE GENOMIC DNA]</scope>
    <source>
        <strain evidence="3 4">NIES-23</strain>
    </source>
</reference>
<protein>
    <submittedName>
        <fullName evidence="3">Tetracenomycin C synthesis protein</fullName>
    </submittedName>
</protein>
<dbReference type="PANTHER" id="PTHR43619:SF2">
    <property type="entry name" value="S-ADENOSYL-L-METHIONINE-DEPENDENT METHYLTRANSFERASES SUPERFAMILY PROTEIN"/>
    <property type="match status" value="1"/>
</dbReference>
<dbReference type="PIRSF" id="PIRSF028177">
    <property type="entry name" value="Polyketide_synth_Omtfrase_TcmP"/>
    <property type="match status" value="1"/>
</dbReference>
<dbReference type="GO" id="GO:0032259">
    <property type="term" value="P:methylation"/>
    <property type="evidence" value="ECO:0007669"/>
    <property type="project" value="UniProtKB-KW"/>
</dbReference>